<dbReference type="PANTHER" id="PTHR43547:SF2">
    <property type="entry name" value="HYBRID SIGNAL TRANSDUCTION HISTIDINE KINASE C"/>
    <property type="match status" value="1"/>
</dbReference>
<dbReference type="RefSeq" id="WP_135262437.1">
    <property type="nucleotide sequence ID" value="NZ_SMLM01000001.1"/>
</dbReference>
<dbReference type="GO" id="GO:0005886">
    <property type="term" value="C:plasma membrane"/>
    <property type="evidence" value="ECO:0007669"/>
    <property type="project" value="UniProtKB-SubCell"/>
</dbReference>
<dbReference type="PROSITE" id="PS50109">
    <property type="entry name" value="HIS_KIN"/>
    <property type="match status" value="2"/>
</dbReference>
<dbReference type="CDD" id="cd00082">
    <property type="entry name" value="HisKA"/>
    <property type="match status" value="2"/>
</dbReference>
<dbReference type="Proteomes" id="UP000298180">
    <property type="component" value="Unassembled WGS sequence"/>
</dbReference>
<dbReference type="SMART" id="SM00091">
    <property type="entry name" value="PAS"/>
    <property type="match status" value="1"/>
</dbReference>
<dbReference type="Gene3D" id="1.10.287.130">
    <property type="match status" value="2"/>
</dbReference>
<dbReference type="SUPFAM" id="SSF55874">
    <property type="entry name" value="ATPase domain of HSP90 chaperone/DNA topoisomerase II/histidine kinase"/>
    <property type="match status" value="2"/>
</dbReference>
<comment type="caution">
    <text evidence="12">The sequence shown here is derived from an EMBL/GenBank/DDBJ whole genome shotgun (WGS) entry which is preliminary data.</text>
</comment>
<keyword evidence="5" id="KW-0808">Transferase</keyword>
<evidence type="ECO:0000256" key="1">
    <source>
        <dbReference type="ARBA" id="ARBA00000085"/>
    </source>
</evidence>
<evidence type="ECO:0000256" key="3">
    <source>
        <dbReference type="ARBA" id="ARBA00012438"/>
    </source>
</evidence>
<feature type="modified residue" description="4-aspartylphosphate" evidence="7">
    <location>
        <position position="699"/>
    </location>
</feature>
<dbReference type="OrthoDB" id="8552871at2"/>
<dbReference type="GO" id="GO:0000155">
    <property type="term" value="F:phosphorelay sensor kinase activity"/>
    <property type="evidence" value="ECO:0007669"/>
    <property type="project" value="InterPro"/>
</dbReference>
<feature type="domain" description="Response regulatory" evidence="10">
    <location>
        <begin position="1337"/>
        <end position="1453"/>
    </location>
</feature>
<feature type="domain" description="Histidine kinase" evidence="9">
    <location>
        <begin position="372"/>
        <end position="588"/>
    </location>
</feature>
<evidence type="ECO:0000259" key="9">
    <source>
        <dbReference type="PROSITE" id="PS50109"/>
    </source>
</evidence>
<evidence type="ECO:0000313" key="13">
    <source>
        <dbReference type="Proteomes" id="UP000298180"/>
    </source>
</evidence>
<dbReference type="Pfam" id="PF08448">
    <property type="entry name" value="PAS_4"/>
    <property type="match status" value="1"/>
</dbReference>
<feature type="domain" description="Response regulatory" evidence="10">
    <location>
        <begin position="651"/>
        <end position="766"/>
    </location>
</feature>
<keyword evidence="13" id="KW-1185">Reference proteome</keyword>
<dbReference type="CDD" id="cd00130">
    <property type="entry name" value="PAS"/>
    <property type="match status" value="1"/>
</dbReference>
<dbReference type="InterPro" id="IPR005467">
    <property type="entry name" value="His_kinase_dom"/>
</dbReference>
<dbReference type="EC" id="2.7.13.3" evidence="3"/>
<comment type="catalytic activity">
    <reaction evidence="1">
        <text>ATP + protein L-histidine = ADP + protein N-phospho-L-histidine.</text>
        <dbReference type="EC" id="2.7.13.3"/>
    </reaction>
</comment>
<dbReference type="InterPro" id="IPR029016">
    <property type="entry name" value="GAF-like_dom_sf"/>
</dbReference>
<evidence type="ECO:0000256" key="6">
    <source>
        <dbReference type="ARBA" id="ARBA00022777"/>
    </source>
</evidence>
<evidence type="ECO:0000256" key="2">
    <source>
        <dbReference type="ARBA" id="ARBA00004429"/>
    </source>
</evidence>
<dbReference type="SMART" id="SM00387">
    <property type="entry name" value="HATPase_c"/>
    <property type="match status" value="2"/>
</dbReference>
<evidence type="ECO:0000256" key="7">
    <source>
        <dbReference type="PROSITE-ProRule" id="PRU00169"/>
    </source>
</evidence>
<evidence type="ECO:0000256" key="5">
    <source>
        <dbReference type="ARBA" id="ARBA00022679"/>
    </source>
</evidence>
<keyword evidence="6" id="KW-0418">Kinase</keyword>
<organism evidence="12 13">
    <name type="scientific">Ramlibacter henchirensis</name>
    <dbReference type="NCBI Taxonomy" id="204072"/>
    <lineage>
        <taxon>Bacteria</taxon>
        <taxon>Pseudomonadati</taxon>
        <taxon>Pseudomonadota</taxon>
        <taxon>Betaproteobacteria</taxon>
        <taxon>Burkholderiales</taxon>
        <taxon>Comamonadaceae</taxon>
        <taxon>Ramlibacter</taxon>
    </lineage>
</organism>
<evidence type="ECO:0000256" key="8">
    <source>
        <dbReference type="SAM" id="MobiDB-lite"/>
    </source>
</evidence>
<dbReference type="InterPro" id="IPR004358">
    <property type="entry name" value="Sig_transdc_His_kin-like_C"/>
</dbReference>
<dbReference type="InterPro" id="IPR036097">
    <property type="entry name" value="HisK_dim/P_sf"/>
</dbReference>
<dbReference type="InterPro" id="IPR013656">
    <property type="entry name" value="PAS_4"/>
</dbReference>
<dbReference type="InterPro" id="IPR003018">
    <property type="entry name" value="GAF"/>
</dbReference>
<comment type="subcellular location">
    <subcellularLocation>
        <location evidence="2">Cell inner membrane</location>
        <topology evidence="2">Multi-pass membrane protein</topology>
    </subcellularLocation>
</comment>
<dbReference type="InterPro" id="IPR003594">
    <property type="entry name" value="HATPase_dom"/>
</dbReference>
<dbReference type="InterPro" id="IPR001789">
    <property type="entry name" value="Sig_transdc_resp-reg_receiver"/>
</dbReference>
<dbReference type="Pfam" id="PF01590">
    <property type="entry name" value="GAF"/>
    <property type="match status" value="1"/>
</dbReference>
<dbReference type="Gene3D" id="3.30.565.10">
    <property type="entry name" value="Histidine kinase-like ATPase, C-terminal domain"/>
    <property type="match status" value="2"/>
</dbReference>
<dbReference type="PROSITE" id="PS50110">
    <property type="entry name" value="RESPONSE_REGULATORY"/>
    <property type="match status" value="2"/>
</dbReference>
<keyword evidence="4 7" id="KW-0597">Phosphoprotein</keyword>
<dbReference type="InterPro" id="IPR003661">
    <property type="entry name" value="HisK_dim/P_dom"/>
</dbReference>
<dbReference type="InterPro" id="IPR000014">
    <property type="entry name" value="PAS"/>
</dbReference>
<dbReference type="InterPro" id="IPR035965">
    <property type="entry name" value="PAS-like_dom_sf"/>
</dbReference>
<dbReference type="SMART" id="SM00388">
    <property type="entry name" value="HisKA"/>
    <property type="match status" value="2"/>
</dbReference>
<evidence type="ECO:0000313" key="12">
    <source>
        <dbReference type="EMBL" id="TFZ06350.1"/>
    </source>
</evidence>
<proteinExistence type="predicted"/>
<protein>
    <recommendedName>
        <fullName evidence="3">histidine kinase</fullName>
        <ecNumber evidence="3">2.7.13.3</ecNumber>
    </recommendedName>
</protein>
<dbReference type="PROSITE" id="PS50112">
    <property type="entry name" value="PAS"/>
    <property type="match status" value="1"/>
</dbReference>
<gene>
    <name evidence="12" type="ORF">EZ313_06805</name>
</gene>
<evidence type="ECO:0000259" key="11">
    <source>
        <dbReference type="PROSITE" id="PS50112"/>
    </source>
</evidence>
<sequence length="1458" mass="159773">MSDPLRLPAARDARRAPATGSLLAGPTAKAEAIAGSDMAAMVSEFDWAATPLGPADEWPQSLKSAVRLILGSRYPMFIWWGPQLVAIYNDAYVDVLGPRHPWALGRGARETWAELWDVLGPQGEAVMQHGASTWNDRVLLVMERKGFVEETYFTFSYSPCFNDQGEVGGVFCTCTEETGRVLGERRLKSLGELATAVLDSRNAQDTCARAARALADNTHDLPFVQFYLQDSAHTARLVAGSGAHDPLLAAPEVSLLDPGAHWPFHAVAASREPQLVGDIELRAHVPAGPWPEPVQDALVLPMPSPTPGGPGGFMVAGLNPRRPLDADYRAWLVLVAQQVASAVADARSFEEEQMRARALAELDRAKTTFFSNVSHELRTPLALMLGPVGELLQDPALDEGTQHSLALVHRNGRRLQRLVNTLLDFSRIEAGRMQARFQPLDLAGFTAELASFFDSAAGKAGLDLDIRCEPLTAPVYVDRTMWERIVFNLLSNAIKYTLHGRISVRLGPTPTGARLEVADTGVGIPPEALGRVFERFYRVEGAPGRSIEGTGIGLALVAELVRMHGGTVQVESRLGEGSVFTVDLRAGFEHLPSGHVVHEPARAAASPQGWLDEVESWLGAESPQDAGLPPEAGISEPAPLFEPRTPGERGLVLLVDDNPDMRTYLSRLLGREHDVCVASDGWQALQSIGEQKPDLVVTDMMMARMDGFELLRRLREDAATATLPVIMISANAAEDARVRALEAGADDFLVKPFHARELLARVSGTMRLTQVRRDAMQREQELRAEVENVLESIAEGFVAVDADWRFTYVNRAAESIYGRSREQLIGRELWEVFPEAASSRFQEPFRRAMLERTPVTAEGPYNELSGWFEINVYPVASGGLAFYFRDVLQTRLMERSIRQSEAQQRFLSEFGTLMQRIEDPEQVLDEAVRALGEHLQADRCVWALVDEDEDTTEFLGEFRREDMPSLLGRMRLSDLGSENVRLYRAGRPFVVHDIDSDERIAPGRERYRAAKTLATISAGILRGRRIVAGVGVHQREPRHWTESEVQLVQAAAQRCWEAFERAKVQRRQREDAEALAQAHAALQQVERRKDQFIATLAHELRNPLAPLRNGVQLLALGGGPDGGARVQAMMRRQIDQLVRLVDDLLEVSRITSGKVVLQRTRLPLHEVLTGAADSSRPVVEAARHSLHVDVDGTAGLYVDGDAMRLGQVFANLLNNAAKYTEPGGHIAMSAWREGEEAVVQVQDNGMGLAPDMLEEVFQPFVQADRSASRAQGGLGIGLSIVRSLVELHGGRVRARSEGLGRGCTFEVRLPVAHGSLQAPQPNLPGGGSRTPLPEGPSVLVVDDNRDAADSLGYMLEMMGARTRVVYGGPDALAAVEAEAPALVLLDLGMPGMDGYQVVRRLAGHPKRDRMHIVALTGWGQAEDRQRTREAGFDEHLVKPAELDKLEALVARVAAPAAA</sequence>
<dbReference type="InterPro" id="IPR011006">
    <property type="entry name" value="CheY-like_superfamily"/>
</dbReference>
<dbReference type="Pfam" id="PF02518">
    <property type="entry name" value="HATPase_c"/>
    <property type="match status" value="2"/>
</dbReference>
<reference evidence="12 13" key="1">
    <citation type="submission" date="2019-03" db="EMBL/GenBank/DDBJ databases">
        <title>Ramlibacter henchirensis DSM 14656, whole genome shotgun sequence.</title>
        <authorList>
            <person name="Zhang X."/>
            <person name="Feng G."/>
            <person name="Zhu H."/>
        </authorList>
    </citation>
    <scope>NUCLEOTIDE SEQUENCE [LARGE SCALE GENOMIC DNA]</scope>
    <source>
        <strain evidence="12 13">DSM 14656</strain>
    </source>
</reference>
<dbReference type="NCBIfam" id="TIGR00229">
    <property type="entry name" value="sensory_box"/>
    <property type="match status" value="1"/>
</dbReference>
<dbReference type="SUPFAM" id="SSF55785">
    <property type="entry name" value="PYP-like sensor domain (PAS domain)"/>
    <property type="match status" value="1"/>
</dbReference>
<dbReference type="FunFam" id="3.30.565.10:FF:000006">
    <property type="entry name" value="Sensor histidine kinase WalK"/>
    <property type="match status" value="2"/>
</dbReference>
<dbReference type="CDD" id="cd17580">
    <property type="entry name" value="REC_2_DhkD-like"/>
    <property type="match status" value="1"/>
</dbReference>
<dbReference type="Gene3D" id="3.30.450.40">
    <property type="match status" value="2"/>
</dbReference>
<name>A0A4Z0C7A4_9BURK</name>
<feature type="region of interest" description="Disordered" evidence="8">
    <location>
        <begin position="1"/>
        <end position="21"/>
    </location>
</feature>
<evidence type="ECO:0000259" key="10">
    <source>
        <dbReference type="PROSITE" id="PS50110"/>
    </source>
</evidence>
<dbReference type="CDD" id="cd00075">
    <property type="entry name" value="HATPase"/>
    <property type="match status" value="1"/>
</dbReference>
<feature type="domain" description="PAS" evidence="11">
    <location>
        <begin position="782"/>
        <end position="852"/>
    </location>
</feature>
<dbReference type="Pfam" id="PF00072">
    <property type="entry name" value="Response_reg"/>
    <property type="match status" value="2"/>
</dbReference>
<accession>A0A4Z0C7A4</accession>
<feature type="domain" description="Histidine kinase" evidence="9">
    <location>
        <begin position="1095"/>
        <end position="1313"/>
    </location>
</feature>
<dbReference type="PRINTS" id="PR00344">
    <property type="entry name" value="BCTRLSENSOR"/>
</dbReference>
<dbReference type="Gene3D" id="3.40.50.2300">
    <property type="match status" value="2"/>
</dbReference>
<feature type="modified residue" description="4-aspartylphosphate" evidence="7">
    <location>
        <position position="1386"/>
    </location>
</feature>
<evidence type="ECO:0000256" key="4">
    <source>
        <dbReference type="ARBA" id="ARBA00022553"/>
    </source>
</evidence>
<dbReference type="PANTHER" id="PTHR43547">
    <property type="entry name" value="TWO-COMPONENT HISTIDINE KINASE"/>
    <property type="match status" value="1"/>
</dbReference>
<dbReference type="SMART" id="SM00065">
    <property type="entry name" value="GAF"/>
    <property type="match status" value="1"/>
</dbReference>
<dbReference type="Gene3D" id="3.30.450.20">
    <property type="entry name" value="PAS domain"/>
    <property type="match status" value="2"/>
</dbReference>
<dbReference type="InterPro" id="IPR036890">
    <property type="entry name" value="HATPase_C_sf"/>
</dbReference>
<dbReference type="SUPFAM" id="SSF47384">
    <property type="entry name" value="Homodimeric domain of signal transducing histidine kinase"/>
    <property type="match status" value="2"/>
</dbReference>
<dbReference type="SUPFAM" id="SSF55781">
    <property type="entry name" value="GAF domain-like"/>
    <property type="match status" value="2"/>
</dbReference>
<dbReference type="SUPFAM" id="SSF52172">
    <property type="entry name" value="CheY-like"/>
    <property type="match status" value="2"/>
</dbReference>
<dbReference type="Pfam" id="PF00512">
    <property type="entry name" value="HisKA"/>
    <property type="match status" value="2"/>
</dbReference>
<dbReference type="EMBL" id="SMLM01000001">
    <property type="protein sequence ID" value="TFZ06350.1"/>
    <property type="molecule type" value="Genomic_DNA"/>
</dbReference>
<dbReference type="SMART" id="SM00448">
    <property type="entry name" value="REC"/>
    <property type="match status" value="2"/>
</dbReference>
<dbReference type="FunFam" id="1.10.287.130:FF:000045">
    <property type="entry name" value="Two-component system sensor histidine kinase/response regulator"/>
    <property type="match status" value="1"/>
</dbReference>